<dbReference type="EMBL" id="CP060636">
    <property type="protein sequence ID" value="QNM13859.1"/>
    <property type="molecule type" value="Genomic_DNA"/>
</dbReference>
<gene>
    <name evidence="3" type="ORF">H9Q80_07940</name>
</gene>
<dbReference type="PANTHER" id="PTHR46797:SF1">
    <property type="entry name" value="METHYLPHOSPHONATE SYNTHASE"/>
    <property type="match status" value="1"/>
</dbReference>
<reference evidence="3 4" key="1">
    <citation type="submission" date="2020-08" db="EMBL/GenBank/DDBJ databases">
        <authorList>
            <person name="Liu C."/>
            <person name="Sun Q."/>
        </authorList>
    </citation>
    <scope>NUCLEOTIDE SEQUENCE [LARGE SCALE GENOMIC DNA]</scope>
    <source>
        <strain evidence="3 4">NSJ-61</strain>
    </source>
</reference>
<dbReference type="Pfam" id="PF01381">
    <property type="entry name" value="HTH_3"/>
    <property type="match status" value="1"/>
</dbReference>
<dbReference type="GO" id="GO:0003677">
    <property type="term" value="F:DNA binding"/>
    <property type="evidence" value="ECO:0007669"/>
    <property type="project" value="UniProtKB-KW"/>
</dbReference>
<dbReference type="InterPro" id="IPR010982">
    <property type="entry name" value="Lambda_DNA-bd_dom_sf"/>
</dbReference>
<feature type="domain" description="HTH cro/C1-type" evidence="2">
    <location>
        <begin position="12"/>
        <end position="66"/>
    </location>
</feature>
<dbReference type="InterPro" id="IPR001387">
    <property type="entry name" value="Cro/C1-type_HTH"/>
</dbReference>
<dbReference type="Gene3D" id="1.10.260.40">
    <property type="entry name" value="lambda repressor-like DNA-binding domains"/>
    <property type="match status" value="1"/>
</dbReference>
<evidence type="ECO:0000313" key="4">
    <source>
        <dbReference type="Proteomes" id="UP000515856"/>
    </source>
</evidence>
<evidence type="ECO:0000259" key="2">
    <source>
        <dbReference type="PROSITE" id="PS50943"/>
    </source>
</evidence>
<evidence type="ECO:0000313" key="3">
    <source>
        <dbReference type="EMBL" id="QNM13859.1"/>
    </source>
</evidence>
<sequence>MTKHMTDIGTKLKLLRENANLTQKQIAKYLSIDRSLVSKIEKGECSINSDTLNQLSTLYGCPVSLLISNDASSPAFSQAFKAASLDFTEQQALSILNKIALNQFTMDQLDELIKDDKNKLSFKK</sequence>
<organism evidence="3 4">
    <name type="scientific">[Eubacterium] hominis</name>
    <dbReference type="NCBI Taxonomy" id="2764325"/>
    <lineage>
        <taxon>Bacteria</taxon>
        <taxon>Bacillati</taxon>
        <taxon>Bacillota</taxon>
        <taxon>Erysipelotrichia</taxon>
        <taxon>Erysipelotrichales</taxon>
        <taxon>Erysipelotrichaceae</taxon>
        <taxon>Amedibacillus</taxon>
    </lineage>
</organism>
<dbReference type="PROSITE" id="PS50943">
    <property type="entry name" value="HTH_CROC1"/>
    <property type="match status" value="1"/>
</dbReference>
<keyword evidence="4" id="KW-1185">Reference proteome</keyword>
<dbReference type="SUPFAM" id="SSF47413">
    <property type="entry name" value="lambda repressor-like DNA-binding domains"/>
    <property type="match status" value="1"/>
</dbReference>
<dbReference type="CDD" id="cd00093">
    <property type="entry name" value="HTH_XRE"/>
    <property type="match status" value="1"/>
</dbReference>
<name>A0A7G9GSS7_9FIRM</name>
<dbReference type="SMART" id="SM00530">
    <property type="entry name" value="HTH_XRE"/>
    <property type="match status" value="1"/>
</dbReference>
<dbReference type="KEGG" id="ehn:H9Q80_07940"/>
<evidence type="ECO:0000256" key="1">
    <source>
        <dbReference type="ARBA" id="ARBA00023125"/>
    </source>
</evidence>
<dbReference type="Proteomes" id="UP000515856">
    <property type="component" value="Chromosome"/>
</dbReference>
<dbReference type="GO" id="GO:0003700">
    <property type="term" value="F:DNA-binding transcription factor activity"/>
    <property type="evidence" value="ECO:0007669"/>
    <property type="project" value="TreeGrafter"/>
</dbReference>
<proteinExistence type="predicted"/>
<dbReference type="GO" id="GO:0005829">
    <property type="term" value="C:cytosol"/>
    <property type="evidence" value="ECO:0007669"/>
    <property type="project" value="TreeGrafter"/>
</dbReference>
<dbReference type="InterPro" id="IPR050807">
    <property type="entry name" value="TransReg_Diox_bact_type"/>
</dbReference>
<keyword evidence="1" id="KW-0238">DNA-binding</keyword>
<protein>
    <submittedName>
        <fullName evidence="3">Helix-turn-helix transcriptional regulator</fullName>
    </submittedName>
</protein>
<dbReference type="PANTHER" id="PTHR46797">
    <property type="entry name" value="HTH-TYPE TRANSCRIPTIONAL REGULATOR"/>
    <property type="match status" value="1"/>
</dbReference>
<dbReference type="AlphaFoldDB" id="A0A7G9GSS7"/>
<accession>A0A7G9GSS7</accession>
<dbReference type="RefSeq" id="WP_117516086.1">
    <property type="nucleotide sequence ID" value="NZ_CP060636.1"/>
</dbReference>